<feature type="compositionally biased region" description="Basic and acidic residues" evidence="1">
    <location>
        <begin position="72"/>
        <end position="93"/>
    </location>
</feature>
<proteinExistence type="predicted"/>
<dbReference type="EMBL" id="JANPWB010000005">
    <property type="protein sequence ID" value="KAJ1188440.1"/>
    <property type="molecule type" value="Genomic_DNA"/>
</dbReference>
<feature type="region of interest" description="Disordered" evidence="1">
    <location>
        <begin position="71"/>
        <end position="93"/>
    </location>
</feature>
<comment type="caution">
    <text evidence="2">The sequence shown here is derived from an EMBL/GenBank/DDBJ whole genome shotgun (WGS) entry which is preliminary data.</text>
</comment>
<evidence type="ECO:0000256" key="1">
    <source>
        <dbReference type="SAM" id="MobiDB-lite"/>
    </source>
</evidence>
<evidence type="ECO:0000313" key="2">
    <source>
        <dbReference type="EMBL" id="KAJ1188440.1"/>
    </source>
</evidence>
<reference evidence="2" key="1">
    <citation type="journal article" date="2022" name="bioRxiv">
        <title>Sequencing and chromosome-scale assembly of the giantPleurodeles waltlgenome.</title>
        <authorList>
            <person name="Brown T."/>
            <person name="Elewa A."/>
            <person name="Iarovenko S."/>
            <person name="Subramanian E."/>
            <person name="Araus A.J."/>
            <person name="Petzold A."/>
            <person name="Susuki M."/>
            <person name="Suzuki K.-i.T."/>
            <person name="Hayashi T."/>
            <person name="Toyoda A."/>
            <person name="Oliveira C."/>
            <person name="Osipova E."/>
            <person name="Leigh N.D."/>
            <person name="Simon A."/>
            <person name="Yun M.H."/>
        </authorList>
    </citation>
    <scope>NUCLEOTIDE SEQUENCE</scope>
    <source>
        <strain evidence="2">20211129_DDA</strain>
        <tissue evidence="2">Liver</tissue>
    </source>
</reference>
<protein>
    <submittedName>
        <fullName evidence="2">Uncharacterized protein</fullName>
    </submittedName>
</protein>
<feature type="region of interest" description="Disordered" evidence="1">
    <location>
        <begin position="1"/>
        <end position="34"/>
    </location>
</feature>
<accession>A0AAV7UHC8</accession>
<name>A0AAV7UHC8_PLEWA</name>
<organism evidence="2 3">
    <name type="scientific">Pleurodeles waltl</name>
    <name type="common">Iberian ribbed newt</name>
    <dbReference type="NCBI Taxonomy" id="8319"/>
    <lineage>
        <taxon>Eukaryota</taxon>
        <taxon>Metazoa</taxon>
        <taxon>Chordata</taxon>
        <taxon>Craniata</taxon>
        <taxon>Vertebrata</taxon>
        <taxon>Euteleostomi</taxon>
        <taxon>Amphibia</taxon>
        <taxon>Batrachia</taxon>
        <taxon>Caudata</taxon>
        <taxon>Salamandroidea</taxon>
        <taxon>Salamandridae</taxon>
        <taxon>Pleurodelinae</taxon>
        <taxon>Pleurodeles</taxon>
    </lineage>
</organism>
<evidence type="ECO:0000313" key="3">
    <source>
        <dbReference type="Proteomes" id="UP001066276"/>
    </source>
</evidence>
<keyword evidence="3" id="KW-1185">Reference proteome</keyword>
<dbReference type="Gene3D" id="3.30.70.1820">
    <property type="entry name" value="L1 transposable element, RRM domain"/>
    <property type="match status" value="1"/>
</dbReference>
<dbReference type="AlphaFoldDB" id="A0AAV7UHC8"/>
<dbReference type="Proteomes" id="UP001066276">
    <property type="component" value="Chromosome 3_1"/>
</dbReference>
<gene>
    <name evidence="2" type="ORF">NDU88_005201</name>
</gene>
<sequence length="155" mass="17553">MTTEVVGKSAKPVKAAQVTEEAAKNDEKKIKKGFPVSEVNQGEIRDACVTLEKKFDLLAIRTQALEESVGTMKEELGQNKEEIQLSKGNERERQEKLEHLENNSRRNNLRVLNVPDRVEGDDLKRYVASLIKNAVSLDEVKKEIASDIQRIHRDS</sequence>